<evidence type="ECO:0000313" key="2">
    <source>
        <dbReference type="Proteomes" id="UP000077926"/>
    </source>
</evidence>
<accession>A0A1B3XMR1</accession>
<dbReference type="EMBL" id="CP017080">
    <property type="protein sequence ID" value="AOH54470.1"/>
    <property type="molecule type" value="Genomic_DNA"/>
</dbReference>
<gene>
    <name evidence="1" type="ORF">ABE28_008905</name>
</gene>
<keyword evidence="2" id="KW-1185">Reference proteome</keyword>
<dbReference type="AlphaFoldDB" id="A0A1B3XMR1"/>
<dbReference type="Proteomes" id="UP000077926">
    <property type="component" value="Chromosome"/>
</dbReference>
<proteinExistence type="predicted"/>
<protein>
    <submittedName>
        <fullName evidence="1">Uncharacterized protein</fullName>
    </submittedName>
</protein>
<dbReference type="RefSeq" id="WP_064465825.1">
    <property type="nucleotide sequence ID" value="NZ_CP017080.1"/>
</dbReference>
<organism evidence="1 2">
    <name type="scientific">Peribacillus muralis</name>
    <dbReference type="NCBI Taxonomy" id="264697"/>
    <lineage>
        <taxon>Bacteria</taxon>
        <taxon>Bacillati</taxon>
        <taxon>Bacillota</taxon>
        <taxon>Bacilli</taxon>
        <taxon>Bacillales</taxon>
        <taxon>Bacillaceae</taxon>
        <taxon>Peribacillus</taxon>
    </lineage>
</organism>
<evidence type="ECO:0000313" key="1">
    <source>
        <dbReference type="EMBL" id="AOH54470.1"/>
    </source>
</evidence>
<dbReference type="KEGG" id="bmur:ABE28_008905"/>
<sequence length="78" mass="9183">MNIKTFEEASNLKVLIEAEERNIKGWMELFNSNEVALSSATKPQKMFLTGDKKEKVKEIIISENKKRLEEHRQRFESL</sequence>
<name>A0A1B3XMR1_9BACI</name>
<reference evidence="1 2" key="1">
    <citation type="submission" date="2016-08" db="EMBL/GenBank/DDBJ databases">
        <title>Complete genome sequence of Bacillus muralis G25-68, a strain with toxicity to nematodes.</title>
        <authorList>
            <person name="Zheng Z."/>
        </authorList>
    </citation>
    <scope>NUCLEOTIDE SEQUENCE [LARGE SCALE GENOMIC DNA]</scope>
    <source>
        <strain evidence="1 2">G25-68</strain>
    </source>
</reference>